<evidence type="ECO:0000313" key="2">
    <source>
        <dbReference type="EMBL" id="OEU19702.1"/>
    </source>
</evidence>
<dbReference type="GO" id="GO:0008312">
    <property type="term" value="F:7S RNA binding"/>
    <property type="evidence" value="ECO:0007669"/>
    <property type="project" value="TreeGrafter"/>
</dbReference>
<feature type="compositionally biased region" description="Polar residues" evidence="1">
    <location>
        <begin position="742"/>
        <end position="751"/>
    </location>
</feature>
<dbReference type="GO" id="GO:0006614">
    <property type="term" value="P:SRP-dependent cotranslational protein targeting to membrane"/>
    <property type="evidence" value="ECO:0007669"/>
    <property type="project" value="InterPro"/>
</dbReference>
<evidence type="ECO:0000313" key="3">
    <source>
        <dbReference type="Proteomes" id="UP000095751"/>
    </source>
</evidence>
<organism evidence="2 3">
    <name type="scientific">Fragilariopsis cylindrus CCMP1102</name>
    <dbReference type="NCBI Taxonomy" id="635003"/>
    <lineage>
        <taxon>Eukaryota</taxon>
        <taxon>Sar</taxon>
        <taxon>Stramenopiles</taxon>
        <taxon>Ochrophyta</taxon>
        <taxon>Bacillariophyta</taxon>
        <taxon>Bacillariophyceae</taxon>
        <taxon>Bacillariophycidae</taxon>
        <taxon>Bacillariales</taxon>
        <taxon>Bacillariaceae</taxon>
        <taxon>Fragilariopsis</taxon>
    </lineage>
</organism>
<name>A0A1E7FNF9_9STRA</name>
<dbReference type="Proteomes" id="UP000095751">
    <property type="component" value="Unassembled WGS sequence"/>
</dbReference>
<dbReference type="GO" id="GO:0043022">
    <property type="term" value="F:ribosome binding"/>
    <property type="evidence" value="ECO:0007669"/>
    <property type="project" value="TreeGrafter"/>
</dbReference>
<dbReference type="AlphaFoldDB" id="A0A1E7FNF9"/>
<evidence type="ECO:0008006" key="4">
    <source>
        <dbReference type="Google" id="ProtNLM"/>
    </source>
</evidence>
<feature type="region of interest" description="Disordered" evidence="1">
    <location>
        <begin position="593"/>
        <end position="762"/>
    </location>
</feature>
<accession>A0A1E7FNF9</accession>
<dbReference type="PANTHER" id="PTHR14094:SF9">
    <property type="entry name" value="SIGNAL RECOGNITION PARTICLE SUBUNIT SRP72"/>
    <property type="match status" value="1"/>
</dbReference>
<feature type="region of interest" description="Disordered" evidence="1">
    <location>
        <begin position="365"/>
        <end position="400"/>
    </location>
</feature>
<feature type="compositionally biased region" description="Low complexity" evidence="1">
    <location>
        <begin position="380"/>
        <end position="400"/>
    </location>
</feature>
<feature type="compositionally biased region" description="Basic and acidic residues" evidence="1">
    <location>
        <begin position="663"/>
        <end position="694"/>
    </location>
</feature>
<dbReference type="InterPro" id="IPR026270">
    <property type="entry name" value="SRP72"/>
</dbReference>
<gene>
    <name evidence="2" type="ORF">FRACYDRAFT_235757</name>
</gene>
<dbReference type="InterPro" id="IPR011990">
    <property type="entry name" value="TPR-like_helical_dom_sf"/>
</dbReference>
<dbReference type="KEGG" id="fcy:FRACYDRAFT_235757"/>
<dbReference type="GO" id="GO:0005786">
    <property type="term" value="C:signal recognition particle, endoplasmic reticulum targeting"/>
    <property type="evidence" value="ECO:0007669"/>
    <property type="project" value="TreeGrafter"/>
</dbReference>
<feature type="compositionally biased region" description="Low complexity" evidence="1">
    <location>
        <begin position="619"/>
        <end position="643"/>
    </location>
</feature>
<dbReference type="OrthoDB" id="44924at2759"/>
<dbReference type="EMBL" id="KV784355">
    <property type="protein sequence ID" value="OEU19702.1"/>
    <property type="molecule type" value="Genomic_DNA"/>
</dbReference>
<reference evidence="2 3" key="1">
    <citation type="submission" date="2016-09" db="EMBL/GenBank/DDBJ databases">
        <title>Extensive genetic diversity and differential bi-allelic expression allows diatom success in the polar Southern Ocean.</title>
        <authorList>
            <consortium name="DOE Joint Genome Institute"/>
            <person name="Mock T."/>
            <person name="Otillar R.P."/>
            <person name="Strauss J."/>
            <person name="Dupont C."/>
            <person name="Frickenhaus S."/>
            <person name="Maumus F."/>
            <person name="Mcmullan M."/>
            <person name="Sanges R."/>
            <person name="Schmutz J."/>
            <person name="Toseland A."/>
            <person name="Valas R."/>
            <person name="Veluchamy A."/>
            <person name="Ward B.J."/>
            <person name="Allen A."/>
            <person name="Barry K."/>
            <person name="Falciatore A."/>
            <person name="Ferrante M."/>
            <person name="Fortunato A.E."/>
            <person name="Gloeckner G."/>
            <person name="Gruber A."/>
            <person name="Hipkin R."/>
            <person name="Janech M."/>
            <person name="Kroth P."/>
            <person name="Leese F."/>
            <person name="Lindquist E."/>
            <person name="Lyon B.R."/>
            <person name="Martin J."/>
            <person name="Mayer C."/>
            <person name="Parker M."/>
            <person name="Quesneville H."/>
            <person name="Raymond J."/>
            <person name="Uhlig C."/>
            <person name="Valentin K.U."/>
            <person name="Worden A.Z."/>
            <person name="Armbrust E.V."/>
            <person name="Bowler C."/>
            <person name="Green B."/>
            <person name="Moulton V."/>
            <person name="Van Oosterhout C."/>
            <person name="Grigoriev I."/>
        </authorList>
    </citation>
    <scope>NUCLEOTIDE SEQUENCE [LARGE SCALE GENOMIC DNA]</scope>
    <source>
        <strain evidence="2 3">CCMP1102</strain>
    </source>
</reference>
<feature type="region of interest" description="Disordered" evidence="1">
    <location>
        <begin position="508"/>
        <end position="527"/>
    </location>
</feature>
<keyword evidence="3" id="KW-1185">Reference proteome</keyword>
<protein>
    <recommendedName>
        <fullName evidence="4">Signal recognition particle subunit SRP72</fullName>
    </recommendedName>
</protein>
<feature type="compositionally biased region" description="Basic residues" evidence="1">
    <location>
        <begin position="695"/>
        <end position="706"/>
    </location>
</feature>
<dbReference type="InParanoid" id="A0A1E7FNF9"/>
<sequence length="762" mass="85216">MTTTTDNNKPSDIILKYLEEIVELWNNGRYQKVTEQCVALMKRKKTIENLNLTIPLQRILLQAFIHQDRYDKVLEWDTSTTAKREGCNDLVLYAKYRTEEYEIVSKQSAAAINGDDNDDNDNNNNNVSMHRNLHAQSEFQLNRTDDALVAYKDLLSDIDDDDVESKMEVVTNALAVIAASACTPTVKLGSKNDDTTYKFWTDEAEMILSRDDDDVDLFTDLATNLGSIQFLTDPSVATENWLEVAANQKNDNGQVEQINLQWSKHFWYKDVEDVRYDVATAAVALATNSKKISSTKHNQLSVSQSVAKVNQSLMDDNLSRLPPQPHPKWNMLQVRMYWYDRAILQLRAEEYVECHDSCQSLKKTLSSSAASGGKKKKKNNNNNKGASSSNNNNDASSSASPTMFWWQSRADVILAYAQQAQSKYKDASARLDESLDSIKAASSSSPSLVIDHATAHVQLHRFVLEQQQNKKGQQRQQREMLKVLKSLPESIQSRPAVQLTMDDLESTVVDSSDEVGNKTKNSPKSPFEEADILFGQGQYDDACKLYEGTLSSLSKDSSTVDSQLRYVQALAMSGQHEASQALWQSLESTLLQEENSTSMKQPVAPLLDGGSLENKSLPRSAASTRSTSISKKLEANNNAAGNQNDDEADKPSREKILRRRARKREEYLQELEKKGDYNPDRPAKPDPERWIPKHERSRSRRGRNKSNKGNNRSAQGGGSNKDAERLGLDAAARRAGKVPVSSAPSTATMKVSSGGGKGRRRR</sequence>
<dbReference type="PANTHER" id="PTHR14094">
    <property type="entry name" value="SIGNAL RECOGNITION PARTICLE 72"/>
    <property type="match status" value="1"/>
</dbReference>
<proteinExistence type="predicted"/>
<dbReference type="Gene3D" id="1.25.40.10">
    <property type="entry name" value="Tetratricopeptide repeat domain"/>
    <property type="match status" value="1"/>
</dbReference>
<evidence type="ECO:0000256" key="1">
    <source>
        <dbReference type="SAM" id="MobiDB-lite"/>
    </source>
</evidence>